<dbReference type="EMBL" id="JACAZF010000009">
    <property type="protein sequence ID" value="KAF7295721.1"/>
    <property type="molecule type" value="Genomic_DNA"/>
</dbReference>
<sequence>METRSPRTSPPYYAVIFTSTRAARPDDGYAEMADRMVQLAKAQPGFLGLEHAGETAAASIVSGITVSYWADEESIRAWKHNFEHLLAQKRGKTDWYLAYDVRVARVERAYSFDANGDTVA</sequence>
<evidence type="ECO:0008006" key="3">
    <source>
        <dbReference type="Google" id="ProtNLM"/>
    </source>
</evidence>
<dbReference type="GeneID" id="59350206"/>
<dbReference type="PANTHER" id="PTHR37811">
    <property type="entry name" value="BLL5343 PROTEIN"/>
    <property type="match status" value="1"/>
</dbReference>
<comment type="caution">
    <text evidence="1">The sequence shown here is derived from an EMBL/GenBank/DDBJ whole genome shotgun (WGS) entry which is preliminary data.</text>
</comment>
<dbReference type="InterPro" id="IPR052936">
    <property type="entry name" value="Jasmonate_Hydroxylase-like"/>
</dbReference>
<dbReference type="Gene3D" id="3.30.70.100">
    <property type="match status" value="1"/>
</dbReference>
<gene>
    <name evidence="1" type="ORF">MIND_01112700</name>
</gene>
<evidence type="ECO:0000313" key="2">
    <source>
        <dbReference type="Proteomes" id="UP000636479"/>
    </source>
</evidence>
<dbReference type="AlphaFoldDB" id="A0A8H6SBI8"/>
<accession>A0A8H6SBI8</accession>
<reference evidence="1" key="1">
    <citation type="submission" date="2020-05" db="EMBL/GenBank/DDBJ databases">
        <title>Mycena genomes resolve the evolution of fungal bioluminescence.</title>
        <authorList>
            <person name="Tsai I.J."/>
        </authorList>
    </citation>
    <scope>NUCLEOTIDE SEQUENCE</scope>
    <source>
        <strain evidence="1">171206Taipei</strain>
    </source>
</reference>
<protein>
    <recommendedName>
        <fullName evidence="3">ABM domain-containing protein</fullName>
    </recommendedName>
</protein>
<name>A0A8H6SBI8_9AGAR</name>
<dbReference type="SUPFAM" id="SSF54909">
    <property type="entry name" value="Dimeric alpha+beta barrel"/>
    <property type="match status" value="1"/>
</dbReference>
<proteinExistence type="predicted"/>
<dbReference type="Proteomes" id="UP000636479">
    <property type="component" value="Unassembled WGS sequence"/>
</dbReference>
<dbReference type="OrthoDB" id="10263341at2759"/>
<dbReference type="PANTHER" id="PTHR37811:SF2">
    <property type="entry name" value="ABM DOMAIN-CONTAINING PROTEIN"/>
    <property type="match status" value="1"/>
</dbReference>
<keyword evidence="2" id="KW-1185">Reference proteome</keyword>
<dbReference type="RefSeq" id="XP_037217084.1">
    <property type="nucleotide sequence ID" value="XM_037367690.1"/>
</dbReference>
<evidence type="ECO:0000313" key="1">
    <source>
        <dbReference type="EMBL" id="KAF7295721.1"/>
    </source>
</evidence>
<organism evidence="1 2">
    <name type="scientific">Mycena indigotica</name>
    <dbReference type="NCBI Taxonomy" id="2126181"/>
    <lineage>
        <taxon>Eukaryota</taxon>
        <taxon>Fungi</taxon>
        <taxon>Dikarya</taxon>
        <taxon>Basidiomycota</taxon>
        <taxon>Agaricomycotina</taxon>
        <taxon>Agaricomycetes</taxon>
        <taxon>Agaricomycetidae</taxon>
        <taxon>Agaricales</taxon>
        <taxon>Marasmiineae</taxon>
        <taxon>Mycenaceae</taxon>
        <taxon>Mycena</taxon>
    </lineage>
</organism>
<dbReference type="InterPro" id="IPR011008">
    <property type="entry name" value="Dimeric_a/b-barrel"/>
</dbReference>